<evidence type="ECO:0000313" key="1">
    <source>
        <dbReference type="EMBL" id="GBN24962.1"/>
    </source>
</evidence>
<dbReference type="Proteomes" id="UP000499080">
    <property type="component" value="Unassembled WGS sequence"/>
</dbReference>
<sequence>MSWWREGLDSGRKVGWDSQIGWGVGGERKLLVGKNWWLVVHPPSYVRELPFSIYLLRYLRQRYKPSSVRGLKNNTIIVTSGEARTSLTLRQFLIRIFEVPLSMWAL</sequence>
<comment type="caution">
    <text evidence="1">The sequence shown here is derived from an EMBL/GenBank/DDBJ whole genome shotgun (WGS) entry which is preliminary data.</text>
</comment>
<reference evidence="1 2" key="1">
    <citation type="journal article" date="2019" name="Sci. Rep.">
        <title>Orb-weaving spider Araneus ventricosus genome elucidates the spidroin gene catalogue.</title>
        <authorList>
            <person name="Kono N."/>
            <person name="Nakamura H."/>
            <person name="Ohtoshi R."/>
            <person name="Moran D.A.P."/>
            <person name="Shinohara A."/>
            <person name="Yoshida Y."/>
            <person name="Fujiwara M."/>
            <person name="Mori M."/>
            <person name="Tomita M."/>
            <person name="Arakawa K."/>
        </authorList>
    </citation>
    <scope>NUCLEOTIDE SEQUENCE [LARGE SCALE GENOMIC DNA]</scope>
</reference>
<dbReference type="AlphaFoldDB" id="A0A4Y2MES0"/>
<organism evidence="1 2">
    <name type="scientific">Araneus ventricosus</name>
    <name type="common">Orbweaver spider</name>
    <name type="synonym">Epeira ventricosa</name>
    <dbReference type="NCBI Taxonomy" id="182803"/>
    <lineage>
        <taxon>Eukaryota</taxon>
        <taxon>Metazoa</taxon>
        <taxon>Ecdysozoa</taxon>
        <taxon>Arthropoda</taxon>
        <taxon>Chelicerata</taxon>
        <taxon>Arachnida</taxon>
        <taxon>Araneae</taxon>
        <taxon>Araneomorphae</taxon>
        <taxon>Entelegynae</taxon>
        <taxon>Araneoidea</taxon>
        <taxon>Araneidae</taxon>
        <taxon>Araneus</taxon>
    </lineage>
</organism>
<proteinExistence type="predicted"/>
<evidence type="ECO:0000313" key="2">
    <source>
        <dbReference type="Proteomes" id="UP000499080"/>
    </source>
</evidence>
<protein>
    <submittedName>
        <fullName evidence="1">Uncharacterized protein</fullName>
    </submittedName>
</protein>
<dbReference type="EMBL" id="BGPR01203817">
    <property type="protein sequence ID" value="GBN24962.1"/>
    <property type="molecule type" value="Genomic_DNA"/>
</dbReference>
<name>A0A4Y2MES0_ARAVE</name>
<accession>A0A4Y2MES0</accession>
<keyword evidence="2" id="KW-1185">Reference proteome</keyword>
<gene>
    <name evidence="1" type="ORF">AVEN_174484_1</name>
</gene>